<gene>
    <name evidence="9" type="ORF">GCM10011503_06660</name>
</gene>
<feature type="coiled-coil region" evidence="5">
    <location>
        <begin position="101"/>
        <end position="128"/>
    </location>
</feature>
<evidence type="ECO:0000256" key="1">
    <source>
        <dbReference type="ARBA" id="ARBA00004167"/>
    </source>
</evidence>
<evidence type="ECO:0000259" key="7">
    <source>
        <dbReference type="Pfam" id="PF25917"/>
    </source>
</evidence>
<dbReference type="InterPro" id="IPR058625">
    <property type="entry name" value="MdtA-like_BSH"/>
</dbReference>
<keyword evidence="2 6" id="KW-0812">Transmembrane</keyword>
<dbReference type="PANTHER" id="PTHR30386">
    <property type="entry name" value="MEMBRANE FUSION SUBUNIT OF EMRAB-TOLC MULTIDRUG EFFLUX PUMP"/>
    <property type="match status" value="1"/>
</dbReference>
<dbReference type="EMBL" id="BMKF01000001">
    <property type="protein sequence ID" value="GGB60827.1"/>
    <property type="molecule type" value="Genomic_DNA"/>
</dbReference>
<evidence type="ECO:0000313" key="10">
    <source>
        <dbReference type="Proteomes" id="UP000628854"/>
    </source>
</evidence>
<dbReference type="Pfam" id="PF25954">
    <property type="entry name" value="Beta-barrel_RND_2"/>
    <property type="match status" value="1"/>
</dbReference>
<comment type="subcellular location">
    <subcellularLocation>
        <location evidence="1">Membrane</location>
        <topology evidence="1">Single-pass membrane protein</topology>
    </subcellularLocation>
</comment>
<dbReference type="InterPro" id="IPR058792">
    <property type="entry name" value="Beta-barrel_RND_2"/>
</dbReference>
<feature type="domain" description="Multidrug resistance protein MdtA-like barrel-sandwich hybrid" evidence="7">
    <location>
        <begin position="70"/>
        <end position="273"/>
    </location>
</feature>
<name>A0ABQ1J667_9PROT</name>
<feature type="transmembrane region" description="Helical" evidence="6">
    <location>
        <begin position="32"/>
        <end position="50"/>
    </location>
</feature>
<dbReference type="PRINTS" id="PR01490">
    <property type="entry name" value="RTXTOXIND"/>
</dbReference>
<dbReference type="Gene3D" id="2.40.30.170">
    <property type="match status" value="1"/>
</dbReference>
<dbReference type="InterPro" id="IPR050739">
    <property type="entry name" value="MFP"/>
</dbReference>
<dbReference type="Proteomes" id="UP000628854">
    <property type="component" value="Unassembled WGS sequence"/>
</dbReference>
<keyword evidence="10" id="KW-1185">Reference proteome</keyword>
<proteinExistence type="predicted"/>
<keyword evidence="5" id="KW-0175">Coiled coil</keyword>
<evidence type="ECO:0000259" key="8">
    <source>
        <dbReference type="Pfam" id="PF25954"/>
    </source>
</evidence>
<organism evidence="9 10">
    <name type="scientific">Henriciella pelagia</name>
    <dbReference type="NCBI Taxonomy" id="1977912"/>
    <lineage>
        <taxon>Bacteria</taxon>
        <taxon>Pseudomonadati</taxon>
        <taxon>Pseudomonadota</taxon>
        <taxon>Alphaproteobacteria</taxon>
        <taxon>Hyphomonadales</taxon>
        <taxon>Hyphomonadaceae</taxon>
        <taxon>Henriciella</taxon>
    </lineage>
</organism>
<dbReference type="SUPFAM" id="SSF111369">
    <property type="entry name" value="HlyD-like secretion proteins"/>
    <property type="match status" value="2"/>
</dbReference>
<dbReference type="PANTHER" id="PTHR30386:SF26">
    <property type="entry name" value="TRANSPORT PROTEIN COMB"/>
    <property type="match status" value="1"/>
</dbReference>
<dbReference type="Gene3D" id="1.10.287.470">
    <property type="entry name" value="Helix hairpin bin"/>
    <property type="match status" value="1"/>
</dbReference>
<evidence type="ECO:0000256" key="4">
    <source>
        <dbReference type="ARBA" id="ARBA00023136"/>
    </source>
</evidence>
<evidence type="ECO:0000313" key="9">
    <source>
        <dbReference type="EMBL" id="GGB60827.1"/>
    </source>
</evidence>
<dbReference type="Pfam" id="PF25917">
    <property type="entry name" value="BSH_RND"/>
    <property type="match status" value="1"/>
</dbReference>
<reference evidence="10" key="1">
    <citation type="journal article" date="2019" name="Int. J. Syst. Evol. Microbiol.">
        <title>The Global Catalogue of Microorganisms (GCM) 10K type strain sequencing project: providing services to taxonomists for standard genome sequencing and annotation.</title>
        <authorList>
            <consortium name="The Broad Institute Genomics Platform"/>
            <consortium name="The Broad Institute Genome Sequencing Center for Infectious Disease"/>
            <person name="Wu L."/>
            <person name="Ma J."/>
        </authorList>
    </citation>
    <scope>NUCLEOTIDE SEQUENCE [LARGE SCALE GENOMIC DNA]</scope>
    <source>
        <strain evidence="10">CGMCC 1.15928</strain>
    </source>
</reference>
<keyword evidence="4 6" id="KW-0472">Membrane</keyword>
<evidence type="ECO:0000256" key="2">
    <source>
        <dbReference type="ARBA" id="ARBA00022692"/>
    </source>
</evidence>
<evidence type="ECO:0000256" key="6">
    <source>
        <dbReference type="SAM" id="Phobius"/>
    </source>
</evidence>
<evidence type="ECO:0000256" key="3">
    <source>
        <dbReference type="ARBA" id="ARBA00022989"/>
    </source>
</evidence>
<protein>
    <submittedName>
        <fullName evidence="9">Multidrug resistance protein A</fullName>
    </submittedName>
</protein>
<sequence>MGMDGNISSTPSESDTRSRRVASLLRSRRTRLWLAIVAGLLAVILIVRFLSDRAAYVSTADARIASDMIAVSTDISGRITDVAVDEGDRVSEGDVLFRIDDREASLLLAQYEAEAERLRAEIAREDTRVTLASSKAGSEVAARAAGTQSASASVQSAQSDYQTAKLDFDRTKDLFDRGRVSRAALDQAQNALDTAEQAVRRAEADRQRAAAEQRTASIGSQEVQLIEHDLSVLRAALLQAEARVDAQKVVLDQHSIRSPIDGVVDEIFYDVGEHSLRGFRMALLHNPDDVWVSANIKETDIRNVRPGAPVLVKVDSYPGIRFSGTVDRVHDATIGEASLMPNPNANGVFTKITQRISVSITLDEADVALRPGTMVRVRIRKQADGDAR</sequence>
<comment type="caution">
    <text evidence="9">The sequence shown here is derived from an EMBL/GenBank/DDBJ whole genome shotgun (WGS) entry which is preliminary data.</text>
</comment>
<dbReference type="Gene3D" id="2.40.50.100">
    <property type="match status" value="1"/>
</dbReference>
<evidence type="ECO:0000256" key="5">
    <source>
        <dbReference type="SAM" id="Coils"/>
    </source>
</evidence>
<keyword evidence="3 6" id="KW-1133">Transmembrane helix</keyword>
<feature type="domain" description="CusB-like beta-barrel" evidence="8">
    <location>
        <begin position="290"/>
        <end position="329"/>
    </location>
</feature>
<accession>A0ABQ1J667</accession>
<feature type="coiled-coil region" evidence="5">
    <location>
        <begin position="185"/>
        <end position="212"/>
    </location>
</feature>